<protein>
    <recommendedName>
        <fullName evidence="4">C1q domain-containing protein</fullName>
    </recommendedName>
</protein>
<name>A0A8C5HX33_GOUWI</name>
<organism evidence="5 6">
    <name type="scientific">Gouania willdenowi</name>
    <name type="common">Blunt-snouted clingfish</name>
    <name type="synonym">Lepadogaster willdenowi</name>
    <dbReference type="NCBI Taxonomy" id="441366"/>
    <lineage>
        <taxon>Eukaryota</taxon>
        <taxon>Metazoa</taxon>
        <taxon>Chordata</taxon>
        <taxon>Craniata</taxon>
        <taxon>Vertebrata</taxon>
        <taxon>Euteleostomi</taxon>
        <taxon>Actinopterygii</taxon>
        <taxon>Neopterygii</taxon>
        <taxon>Teleostei</taxon>
        <taxon>Neoteleostei</taxon>
        <taxon>Acanthomorphata</taxon>
        <taxon>Ovalentaria</taxon>
        <taxon>Blenniimorphae</taxon>
        <taxon>Blenniiformes</taxon>
        <taxon>Gobiesocoidei</taxon>
        <taxon>Gobiesocidae</taxon>
        <taxon>Gobiesocinae</taxon>
        <taxon>Gouania</taxon>
    </lineage>
</organism>
<reference evidence="5" key="2">
    <citation type="submission" date="2025-08" db="UniProtKB">
        <authorList>
            <consortium name="Ensembl"/>
        </authorList>
    </citation>
    <scope>IDENTIFICATION</scope>
</reference>
<dbReference type="PRINTS" id="PR00007">
    <property type="entry name" value="COMPLEMNTC1Q"/>
</dbReference>
<evidence type="ECO:0000313" key="5">
    <source>
        <dbReference type="Ensembl" id="ENSGWIP00000051282.1"/>
    </source>
</evidence>
<feature type="domain" description="C1q" evidence="4">
    <location>
        <begin position="93"/>
        <end position="231"/>
    </location>
</feature>
<accession>A0A8C5HX33</accession>
<evidence type="ECO:0000313" key="6">
    <source>
        <dbReference type="Proteomes" id="UP000694680"/>
    </source>
</evidence>
<dbReference type="PANTHER" id="PTHR22923">
    <property type="entry name" value="CEREBELLIN-RELATED"/>
    <property type="match status" value="1"/>
</dbReference>
<evidence type="ECO:0000256" key="3">
    <source>
        <dbReference type="ARBA" id="ARBA00022729"/>
    </source>
</evidence>
<dbReference type="Ensembl" id="ENSGWIT00000055364.1">
    <property type="protein sequence ID" value="ENSGWIP00000051282.1"/>
    <property type="gene ID" value="ENSGWIG00000024864.1"/>
</dbReference>
<proteinExistence type="predicted"/>
<sequence length="234" mass="25744">MPTHTHIVTHTHPIHIHSYTQTPYTHTPLALTTIRRYQRTGCFDLKKKLSLFTLFFHLLSGGSSEESQRRFVILSQYLSSPVPGPSATLKGLFSLTVRQVAFSAALLASGSATIGPFNTHTNLIFRKVIENLGNAYNPLTGTNMRGAYHFELYIYGSGESSQSSGAWLMKNGQHICTAYEHQPSDGGKSANGATLLLEVGDVVFSRLWAGSRLFDNSNNHNTFSGHLLFTSDVP</sequence>
<keyword evidence="3" id="KW-0732">Signal</keyword>
<evidence type="ECO:0000256" key="2">
    <source>
        <dbReference type="ARBA" id="ARBA00022525"/>
    </source>
</evidence>
<evidence type="ECO:0000259" key="4">
    <source>
        <dbReference type="SMART" id="SM00110"/>
    </source>
</evidence>
<dbReference type="GO" id="GO:0005576">
    <property type="term" value="C:extracellular region"/>
    <property type="evidence" value="ECO:0007669"/>
    <property type="project" value="UniProtKB-SubCell"/>
</dbReference>
<dbReference type="AlphaFoldDB" id="A0A8C5HX33"/>
<dbReference type="SMART" id="SM00110">
    <property type="entry name" value="C1Q"/>
    <property type="match status" value="1"/>
</dbReference>
<reference evidence="5" key="3">
    <citation type="submission" date="2025-09" db="UniProtKB">
        <authorList>
            <consortium name="Ensembl"/>
        </authorList>
    </citation>
    <scope>IDENTIFICATION</scope>
</reference>
<dbReference type="Proteomes" id="UP000694680">
    <property type="component" value="Chromosome 13"/>
</dbReference>
<dbReference type="PANTHER" id="PTHR22923:SF102">
    <property type="entry name" value="CEREBELLIN 13-RELATED"/>
    <property type="match status" value="1"/>
</dbReference>
<dbReference type="Gene3D" id="2.60.120.40">
    <property type="match status" value="1"/>
</dbReference>
<dbReference type="InterPro" id="IPR008983">
    <property type="entry name" value="Tumour_necrosis_fac-like_dom"/>
</dbReference>
<reference evidence="5" key="1">
    <citation type="submission" date="2020-06" db="EMBL/GenBank/DDBJ databases">
        <authorList>
            <consortium name="Wellcome Sanger Institute Data Sharing"/>
        </authorList>
    </citation>
    <scope>NUCLEOTIDE SEQUENCE [LARGE SCALE GENOMIC DNA]</scope>
</reference>
<dbReference type="Pfam" id="PF00386">
    <property type="entry name" value="C1q"/>
    <property type="match status" value="1"/>
</dbReference>
<dbReference type="SUPFAM" id="SSF49842">
    <property type="entry name" value="TNF-like"/>
    <property type="match status" value="1"/>
</dbReference>
<keyword evidence="6" id="KW-1185">Reference proteome</keyword>
<evidence type="ECO:0000256" key="1">
    <source>
        <dbReference type="ARBA" id="ARBA00004613"/>
    </source>
</evidence>
<comment type="subcellular location">
    <subcellularLocation>
        <location evidence="1">Secreted</location>
    </subcellularLocation>
</comment>
<keyword evidence="2" id="KW-0964">Secreted</keyword>
<dbReference type="InterPro" id="IPR001073">
    <property type="entry name" value="C1q_dom"/>
</dbReference>
<dbReference type="InterPro" id="IPR050822">
    <property type="entry name" value="Cerebellin_Synaptic_Org"/>
</dbReference>